<dbReference type="EMBL" id="JACMSC010000016">
    <property type="protein sequence ID" value="KAG6483926.1"/>
    <property type="molecule type" value="Genomic_DNA"/>
</dbReference>
<protein>
    <recommendedName>
        <fullName evidence="4">GRIP domain-containing protein</fullName>
    </recommendedName>
</protein>
<proteinExistence type="predicted"/>
<feature type="coiled-coil region" evidence="2">
    <location>
        <begin position="170"/>
        <end position="392"/>
    </location>
</feature>
<reference evidence="5 6" key="1">
    <citation type="submission" date="2020-08" db="EMBL/GenBank/DDBJ databases">
        <title>Plant Genome Project.</title>
        <authorList>
            <person name="Zhang R.-G."/>
        </authorList>
    </citation>
    <scope>NUCLEOTIDE SEQUENCE [LARGE SCALE GENOMIC DNA]</scope>
    <source>
        <tissue evidence="5">Rhizome</tissue>
    </source>
</reference>
<evidence type="ECO:0000313" key="5">
    <source>
        <dbReference type="EMBL" id="KAG6483926.1"/>
    </source>
</evidence>
<feature type="region of interest" description="Disordered" evidence="3">
    <location>
        <begin position="699"/>
        <end position="719"/>
    </location>
</feature>
<dbReference type="PROSITE" id="PS50913">
    <property type="entry name" value="GRIP"/>
    <property type="match status" value="1"/>
</dbReference>
<dbReference type="AlphaFoldDB" id="A0A8J5F9Y6"/>
<feature type="coiled-coil region" evidence="2">
    <location>
        <begin position="643"/>
        <end position="695"/>
    </location>
</feature>
<evidence type="ECO:0000256" key="3">
    <source>
        <dbReference type="SAM" id="MobiDB-lite"/>
    </source>
</evidence>
<dbReference type="PANTHER" id="PTHR23160">
    <property type="entry name" value="SYNAPTONEMAL COMPLEX PROTEIN-RELATED"/>
    <property type="match status" value="1"/>
</dbReference>
<dbReference type="Proteomes" id="UP000734854">
    <property type="component" value="Unassembled WGS sequence"/>
</dbReference>
<keyword evidence="1 2" id="KW-0175">Coiled coil</keyword>
<feature type="coiled-coil region" evidence="2">
    <location>
        <begin position="418"/>
        <end position="463"/>
    </location>
</feature>
<evidence type="ECO:0000256" key="2">
    <source>
        <dbReference type="SAM" id="Coils"/>
    </source>
</evidence>
<evidence type="ECO:0000313" key="6">
    <source>
        <dbReference type="Proteomes" id="UP000734854"/>
    </source>
</evidence>
<gene>
    <name evidence="5" type="ORF">ZIOFF_060712</name>
</gene>
<dbReference type="GO" id="GO:0007131">
    <property type="term" value="P:reciprocal meiotic recombination"/>
    <property type="evidence" value="ECO:0007669"/>
    <property type="project" value="TreeGrafter"/>
</dbReference>
<sequence>MHAWSKFPLALPLYESDNIYPRSYLRKPRSGAVDLAVMIFAVGTFCFFDMLTGENEPISPKREIVFDNVQKSINENHSIGLMEQPIAEDDRGNSSTNMENGIHHNLADKDESVDELRQMVVELSFQNEYWKSQLDHLKSEFRPECASDQERHSREDAGSSEDDNNLHEQIKCLCKEIQEKKETQKAAEDALEHLRIAYSEADGKVQELSAKLIEVHQKMEQEIKERDEKYVELDTKFGRLHKRAKQRIQDIQKEKDDLEARFNEVNMKLEQESSQQALVQQELERSRQQASEALKSMDVERQQLRTANSKLRDNFDEMRRTLEAKENALEALHQSIFEKEQMLEQVRSSLQASEEKRHTSISELAAKHQKKIESLEAQLSDAVAESRKAAETISSLQIILSEKDSKIAELDAASTGEAVRLGAALEKMRGELNHLRDEQNKEKQDWEAACHALRTKLEASESNSLQSEIELAKVKSQLELESSTKYQMLSAKETELLVVKDEVKRLEEDFSAYKVRAHALLQKKDAELAEAKNSKMLLSLEQALKEAETEIALALMERDKATQALEDALKEHVKEINASLPFNRDVVLDDVNSQLRSITIKLEATTAQYMSDKDMWQNKLDSMEESWRVKYKTLETQKVEHFGDHLQNEVDDLKKRYEQLKEEHDVFRDIAERTIEEKDKEIAKQIEDNKNLRLSLESNRRVANSETHNEASQKQDAQSSSIAVAEHQILLLARQQAQREEELAQSQRHILALQEEIEELERENRLHSQQEAMLKEELRNMDRSNKREGIDMMYLKNVILKLLETGEVEVLLPVVATLLQFSPEEIRKCQQAYRSSNDFISSPAAASYSDASTPKSSLFSRFSF</sequence>
<evidence type="ECO:0000256" key="1">
    <source>
        <dbReference type="ARBA" id="ARBA00023054"/>
    </source>
</evidence>
<keyword evidence="6" id="KW-1185">Reference proteome</keyword>
<organism evidence="5 6">
    <name type="scientific">Zingiber officinale</name>
    <name type="common">Ginger</name>
    <name type="synonym">Amomum zingiber</name>
    <dbReference type="NCBI Taxonomy" id="94328"/>
    <lineage>
        <taxon>Eukaryota</taxon>
        <taxon>Viridiplantae</taxon>
        <taxon>Streptophyta</taxon>
        <taxon>Embryophyta</taxon>
        <taxon>Tracheophyta</taxon>
        <taxon>Spermatophyta</taxon>
        <taxon>Magnoliopsida</taxon>
        <taxon>Liliopsida</taxon>
        <taxon>Zingiberales</taxon>
        <taxon>Zingiberaceae</taxon>
        <taxon>Zingiber</taxon>
    </lineage>
</organism>
<feature type="domain" description="GRIP" evidence="4">
    <location>
        <begin position="785"/>
        <end position="832"/>
    </location>
</feature>
<feature type="coiled-coil region" evidence="2">
    <location>
        <begin position="736"/>
        <end position="777"/>
    </location>
</feature>
<dbReference type="PANTHER" id="PTHR23160:SF1">
    <property type="entry name" value="PROTEIN GRIP"/>
    <property type="match status" value="1"/>
</dbReference>
<accession>A0A8J5F9Y6</accession>
<dbReference type="SMART" id="SM00755">
    <property type="entry name" value="Grip"/>
    <property type="match status" value="1"/>
</dbReference>
<feature type="region of interest" description="Disordered" evidence="3">
    <location>
        <begin position="144"/>
        <end position="164"/>
    </location>
</feature>
<name>A0A8J5F9Y6_ZINOF</name>
<dbReference type="Pfam" id="PF01465">
    <property type="entry name" value="GRIP"/>
    <property type="match status" value="1"/>
</dbReference>
<feature type="coiled-coil region" evidence="2">
    <location>
        <begin position="537"/>
        <end position="571"/>
    </location>
</feature>
<evidence type="ECO:0000259" key="4">
    <source>
        <dbReference type="PROSITE" id="PS50913"/>
    </source>
</evidence>
<comment type="caution">
    <text evidence="5">The sequence shown here is derived from an EMBL/GenBank/DDBJ whole genome shotgun (WGS) entry which is preliminary data.</text>
</comment>
<dbReference type="InterPro" id="IPR000237">
    <property type="entry name" value="GRIP_dom"/>
</dbReference>
<feature type="compositionally biased region" description="Basic and acidic residues" evidence="3">
    <location>
        <begin position="144"/>
        <end position="157"/>
    </location>
</feature>